<accession>A0A7Z2GBS2</accession>
<feature type="chain" id="PRO_5031592051" description="Cyclic di-GMP-binding protein" evidence="15">
    <location>
        <begin position="39"/>
        <end position="793"/>
    </location>
</feature>
<evidence type="ECO:0000256" key="1">
    <source>
        <dbReference type="ARBA" id="ARBA00002057"/>
    </source>
</evidence>
<dbReference type="InterPro" id="IPR018513">
    <property type="entry name" value="Cell_synthase_bac"/>
</dbReference>
<evidence type="ECO:0000313" key="16">
    <source>
        <dbReference type="EMBL" id="QGZ58918.1"/>
    </source>
</evidence>
<keyword evidence="12 15" id="KW-1133">Transmembrane helix</keyword>
<keyword evidence="11 15" id="KW-0135">Cellulose biosynthesis</keyword>
<proteinExistence type="inferred from homology"/>
<comment type="pathway">
    <text evidence="3 15">Glycan metabolism; bacterial cellulose biosynthesis.</text>
</comment>
<dbReference type="GO" id="GO:0005886">
    <property type="term" value="C:plasma membrane"/>
    <property type="evidence" value="ECO:0007669"/>
    <property type="project" value="UniProtKB-SubCell"/>
</dbReference>
<evidence type="ECO:0000256" key="3">
    <source>
        <dbReference type="ARBA" id="ARBA00005186"/>
    </source>
</evidence>
<dbReference type="Proteomes" id="UP000434209">
    <property type="component" value="Chromosome 3"/>
</dbReference>
<dbReference type="PANTHER" id="PTHR39083">
    <property type="entry name" value="CYCLIC DI-GMP-BINDING PROTEIN"/>
    <property type="match status" value="1"/>
</dbReference>
<evidence type="ECO:0000256" key="4">
    <source>
        <dbReference type="ARBA" id="ARBA00010714"/>
    </source>
</evidence>
<dbReference type="UniPathway" id="UPA00694"/>
<evidence type="ECO:0000256" key="15">
    <source>
        <dbReference type="RuleBase" id="RU365021"/>
    </source>
</evidence>
<evidence type="ECO:0000256" key="5">
    <source>
        <dbReference type="ARBA" id="ARBA00011437"/>
    </source>
</evidence>
<dbReference type="OrthoDB" id="9806702at2"/>
<evidence type="ECO:0000256" key="13">
    <source>
        <dbReference type="ARBA" id="ARBA00023136"/>
    </source>
</evidence>
<evidence type="ECO:0000256" key="8">
    <source>
        <dbReference type="ARBA" id="ARBA00022519"/>
    </source>
</evidence>
<dbReference type="PANTHER" id="PTHR39083:SF1">
    <property type="entry name" value="CYCLIC DI-GMP-BINDING PROTEIN"/>
    <property type="match status" value="1"/>
</dbReference>
<sequence>MNHAYLSPSRARACTRRLAPLWASVLAVLVFGANVARAASGPGAPGASAPAFASQAVAAATPASPEAMQPVAANSADTYTYRIPLLRQNAAQGLTLLGEDAYGGMDFGLRRDERVVSARLVLDYRYSPTLLPTLSHLNVLLNSVVGATIALPEPAPRTSTQVTVDLPVSLLTEFNHLNLELIAHSKASDQGNDPLSPDLWLKASAQSALELTVAPAALASDLSQLPAPFFDARDVRRLNLPVVLPRTPGTRRLESAGIVASWLGAQAGYRGSHFAASLGALPPHGHAVVLALGDELAGLGLAPLAMGGSGGPTLAIVSNPNDPNGKLLLVTGRDEPQLRTAAMALALGAKTLAGPQVRIDGPVSVAPRKPFDAPNWLPGDRPVELGELLPADRFTVQGFRPGAIDVDLRLPPGLFGFNNAGAVLNLRYRYTARPESRHSELRVLAGNTPLAALPLPGDASDGHAVIRIPTYLLPPLTTLQFDYRYEAVKTKDHWQDVPGGPLLSALDPTSTIDISQLPRYTAMPDLGAFTNAGFPFTRLADLSETAVILPAQPVADDYAAYLTLMGSMGQATGYPVLGVTVGDPSQVRTLRNKDLLVLASGDNQPWLTTWRADLPRGFFAPDATPGNWLARWWARLTGGEAQARREADIAALYRSDDHDGMVAGFESPLARGRSVVLVSGNTPDGLSAVVDALQTRHYRVDDTIGGSLVVVNDGILTTLNKDQSYFIGSLPFRLALEWFFASHIVLLLASTLVSVVLIGLLGGVLLHRRALSRLNLDIPQTSQREEGRRGSHV</sequence>
<dbReference type="KEGG" id="pacp:FAZ97_28660"/>
<comment type="subunit">
    <text evidence="5 15">Tightly associated with the cellulose synthase catalytic subunit.</text>
</comment>
<protein>
    <recommendedName>
        <fullName evidence="6 15">Cyclic di-GMP-binding protein</fullName>
    </recommendedName>
    <alternativeName>
        <fullName evidence="14 15">Cellulose synthase regulatory subunit</fullName>
    </alternativeName>
</protein>
<feature type="signal peptide" evidence="15">
    <location>
        <begin position="1"/>
        <end position="38"/>
    </location>
</feature>
<keyword evidence="7 15" id="KW-1003">Cell membrane</keyword>
<dbReference type="InterPro" id="IPR003920">
    <property type="entry name" value="Cell_synth_B"/>
</dbReference>
<comment type="subcellular location">
    <subcellularLocation>
        <location evidence="2">Cell inner membrane</location>
        <topology evidence="2">Single-pass membrane protein</topology>
    </subcellularLocation>
</comment>
<dbReference type="EMBL" id="CP046911">
    <property type="protein sequence ID" value="QGZ58918.1"/>
    <property type="molecule type" value="Genomic_DNA"/>
</dbReference>
<dbReference type="GO" id="GO:0006011">
    <property type="term" value="P:UDP-alpha-D-glucose metabolic process"/>
    <property type="evidence" value="ECO:0007669"/>
    <property type="project" value="InterPro"/>
</dbReference>
<keyword evidence="8 15" id="KW-0997">Cell inner membrane</keyword>
<evidence type="ECO:0000256" key="12">
    <source>
        <dbReference type="ARBA" id="ARBA00022989"/>
    </source>
</evidence>
<keyword evidence="9 15" id="KW-0973">c-di-GMP</keyword>
<name>A0A7Z2GBS2_9BURK</name>
<evidence type="ECO:0000256" key="7">
    <source>
        <dbReference type="ARBA" id="ARBA00022475"/>
    </source>
</evidence>
<reference evidence="16 17" key="1">
    <citation type="submission" date="2019-12" db="EMBL/GenBank/DDBJ databases">
        <title>Paraburkholderia acidiphila 7Q-K02 sp. nov and Paraburkholderia acidisoli DHF22 sp. nov., two strains isolated from forest soil.</title>
        <authorList>
            <person name="Gao Z."/>
            <person name="Qiu L."/>
        </authorList>
    </citation>
    <scope>NUCLEOTIDE SEQUENCE [LARGE SCALE GENOMIC DNA]</scope>
    <source>
        <strain evidence="16 17">7Q-K02</strain>
    </source>
</reference>
<evidence type="ECO:0000256" key="2">
    <source>
        <dbReference type="ARBA" id="ARBA00004377"/>
    </source>
</evidence>
<comment type="function">
    <text evidence="1 15">Binds the cellulose synthase activator, bis-(3'-5') cyclic diguanylic acid (c-di-GMP).</text>
</comment>
<organism evidence="16 17">
    <name type="scientific">Paraburkholderia acidiphila</name>
    <dbReference type="NCBI Taxonomy" id="2571747"/>
    <lineage>
        <taxon>Bacteria</taxon>
        <taxon>Pseudomonadati</taxon>
        <taxon>Pseudomonadota</taxon>
        <taxon>Betaproteobacteria</taxon>
        <taxon>Burkholderiales</taxon>
        <taxon>Burkholderiaceae</taxon>
        <taxon>Paraburkholderia</taxon>
    </lineage>
</organism>
<evidence type="ECO:0000313" key="17">
    <source>
        <dbReference type="Proteomes" id="UP000434209"/>
    </source>
</evidence>
<evidence type="ECO:0000256" key="14">
    <source>
        <dbReference type="ARBA" id="ARBA00033444"/>
    </source>
</evidence>
<evidence type="ECO:0000256" key="6">
    <source>
        <dbReference type="ARBA" id="ARBA00021844"/>
    </source>
</evidence>
<dbReference type="GO" id="GO:0030244">
    <property type="term" value="P:cellulose biosynthetic process"/>
    <property type="evidence" value="ECO:0007669"/>
    <property type="project" value="UniProtKB-KW"/>
</dbReference>
<gene>
    <name evidence="16" type="ORF">FAZ97_28660</name>
</gene>
<dbReference type="Pfam" id="PF03170">
    <property type="entry name" value="BcsB"/>
    <property type="match status" value="1"/>
</dbReference>
<dbReference type="Gene3D" id="2.60.120.260">
    <property type="entry name" value="Galactose-binding domain-like"/>
    <property type="match status" value="2"/>
</dbReference>
<keyword evidence="17" id="KW-1185">Reference proteome</keyword>
<keyword evidence="10 15" id="KW-0812">Transmembrane</keyword>
<evidence type="ECO:0000256" key="9">
    <source>
        <dbReference type="ARBA" id="ARBA00022636"/>
    </source>
</evidence>
<keyword evidence="15" id="KW-0732">Signal</keyword>
<dbReference type="AlphaFoldDB" id="A0A7Z2GBS2"/>
<dbReference type="RefSeq" id="WP_158762105.1">
    <property type="nucleotide sequence ID" value="NZ_CP046911.1"/>
</dbReference>
<keyword evidence="13 15" id="KW-0472">Membrane</keyword>
<dbReference type="PRINTS" id="PR01440">
    <property type="entry name" value="CELLSNTHASEB"/>
</dbReference>
<evidence type="ECO:0000256" key="11">
    <source>
        <dbReference type="ARBA" id="ARBA00022916"/>
    </source>
</evidence>
<feature type="transmembrane region" description="Helical" evidence="15">
    <location>
        <begin position="738"/>
        <end position="766"/>
    </location>
</feature>
<evidence type="ECO:0000256" key="10">
    <source>
        <dbReference type="ARBA" id="ARBA00022692"/>
    </source>
</evidence>
<comment type="similarity">
    <text evidence="4 15">Belongs to the AcsB/BcsB family.</text>
</comment>